<feature type="transmembrane region" description="Helical" evidence="7">
    <location>
        <begin position="75"/>
        <end position="95"/>
    </location>
</feature>
<dbReference type="Pfam" id="PF06750">
    <property type="entry name" value="A24_N_bact"/>
    <property type="match status" value="1"/>
</dbReference>
<accession>A0A1G2CHL7</accession>
<dbReference type="InterPro" id="IPR000045">
    <property type="entry name" value="Prepilin_IV_endopep_pep"/>
</dbReference>
<comment type="similarity">
    <text evidence="2">Belongs to the peptidase A24 family.</text>
</comment>
<dbReference type="PANTHER" id="PTHR30487:SF0">
    <property type="entry name" value="PREPILIN LEADER PEPTIDASE_N-METHYLTRANSFERASE-RELATED"/>
    <property type="match status" value="1"/>
</dbReference>
<keyword evidence="3" id="KW-1003">Cell membrane</keyword>
<evidence type="ECO:0000313" key="10">
    <source>
        <dbReference type="EMBL" id="OGZ00717.1"/>
    </source>
</evidence>
<keyword evidence="4 7" id="KW-0812">Transmembrane</keyword>
<dbReference type="GO" id="GO:0006465">
    <property type="term" value="P:signal peptide processing"/>
    <property type="evidence" value="ECO:0007669"/>
    <property type="project" value="TreeGrafter"/>
</dbReference>
<feature type="domain" description="Prepilin type IV endopeptidase peptidase" evidence="8">
    <location>
        <begin position="120"/>
        <end position="245"/>
    </location>
</feature>
<feature type="transmembrane region" description="Helical" evidence="7">
    <location>
        <begin position="261"/>
        <end position="284"/>
    </location>
</feature>
<evidence type="ECO:0000259" key="8">
    <source>
        <dbReference type="Pfam" id="PF01478"/>
    </source>
</evidence>
<feature type="transmembrane region" description="Helical" evidence="7">
    <location>
        <begin position="142"/>
        <end position="160"/>
    </location>
</feature>
<dbReference type="Pfam" id="PF01478">
    <property type="entry name" value="Peptidase_A24"/>
    <property type="match status" value="1"/>
</dbReference>
<dbReference type="GO" id="GO:0005886">
    <property type="term" value="C:plasma membrane"/>
    <property type="evidence" value="ECO:0007669"/>
    <property type="project" value="UniProtKB-SubCell"/>
</dbReference>
<evidence type="ECO:0000256" key="5">
    <source>
        <dbReference type="ARBA" id="ARBA00022989"/>
    </source>
</evidence>
<dbReference type="EMBL" id="MHLC01000028">
    <property type="protein sequence ID" value="OGZ00717.1"/>
    <property type="molecule type" value="Genomic_DNA"/>
</dbReference>
<evidence type="ECO:0000313" key="11">
    <source>
        <dbReference type="Proteomes" id="UP000178495"/>
    </source>
</evidence>
<evidence type="ECO:0000259" key="9">
    <source>
        <dbReference type="Pfam" id="PF06750"/>
    </source>
</evidence>
<evidence type="ECO:0000256" key="4">
    <source>
        <dbReference type="ARBA" id="ARBA00022692"/>
    </source>
</evidence>
<dbReference type="STRING" id="1798652.A3A43_00810"/>
<proteinExistence type="inferred from homology"/>
<evidence type="ECO:0000256" key="1">
    <source>
        <dbReference type="ARBA" id="ARBA00004651"/>
    </source>
</evidence>
<feature type="domain" description="Prepilin peptidase A24 N-terminal" evidence="9">
    <location>
        <begin position="8"/>
        <end position="91"/>
    </location>
</feature>
<dbReference type="InterPro" id="IPR050882">
    <property type="entry name" value="Prepilin_peptidase/N-MTase"/>
</dbReference>
<keyword evidence="6 7" id="KW-0472">Membrane</keyword>
<dbReference type="InterPro" id="IPR010627">
    <property type="entry name" value="Prepilin_pept_A24_N"/>
</dbReference>
<dbReference type="Gene3D" id="1.20.120.1220">
    <property type="match status" value="1"/>
</dbReference>
<name>A0A1G2CHL7_9BACT</name>
<feature type="transmembrane region" description="Helical" evidence="7">
    <location>
        <begin position="223"/>
        <end position="249"/>
    </location>
</feature>
<evidence type="ECO:0000256" key="3">
    <source>
        <dbReference type="ARBA" id="ARBA00022475"/>
    </source>
</evidence>
<organism evidence="10 11">
    <name type="scientific">Candidatus Liptonbacteria bacterium RIFCSPLOWO2_01_FULL_56_20</name>
    <dbReference type="NCBI Taxonomy" id="1798652"/>
    <lineage>
        <taxon>Bacteria</taxon>
        <taxon>Candidatus Liptoniibacteriota</taxon>
    </lineage>
</organism>
<evidence type="ECO:0000256" key="7">
    <source>
        <dbReference type="SAM" id="Phobius"/>
    </source>
</evidence>
<comment type="subcellular location">
    <subcellularLocation>
        <location evidence="1">Cell membrane</location>
        <topology evidence="1">Multi-pass membrane protein</topology>
    </subcellularLocation>
</comment>
<evidence type="ECO:0000256" key="2">
    <source>
        <dbReference type="ARBA" id="ARBA00005801"/>
    </source>
</evidence>
<dbReference type="AlphaFoldDB" id="A0A1G2CHL7"/>
<reference evidence="10 11" key="1">
    <citation type="journal article" date="2016" name="Nat. Commun.">
        <title>Thousands of microbial genomes shed light on interconnected biogeochemical processes in an aquifer system.</title>
        <authorList>
            <person name="Anantharaman K."/>
            <person name="Brown C.T."/>
            <person name="Hug L.A."/>
            <person name="Sharon I."/>
            <person name="Castelle C.J."/>
            <person name="Probst A.J."/>
            <person name="Thomas B.C."/>
            <person name="Singh A."/>
            <person name="Wilkins M.J."/>
            <person name="Karaoz U."/>
            <person name="Brodie E.L."/>
            <person name="Williams K.H."/>
            <person name="Hubbard S.S."/>
            <person name="Banfield J.F."/>
        </authorList>
    </citation>
    <scope>NUCLEOTIDE SEQUENCE [LARGE SCALE GENOMIC DNA]</scope>
</reference>
<dbReference type="Proteomes" id="UP000178495">
    <property type="component" value="Unassembled WGS sequence"/>
</dbReference>
<keyword evidence="5 7" id="KW-1133">Transmembrane helix</keyword>
<evidence type="ECO:0008006" key="12">
    <source>
        <dbReference type="Google" id="ProtNLM"/>
    </source>
</evidence>
<feature type="transmembrane region" description="Helical" evidence="7">
    <location>
        <begin position="172"/>
        <end position="203"/>
    </location>
</feature>
<evidence type="ECO:0000256" key="6">
    <source>
        <dbReference type="ARBA" id="ARBA00023136"/>
    </source>
</evidence>
<gene>
    <name evidence="10" type="ORF">A3A43_00810</name>
</gene>
<comment type="caution">
    <text evidence="10">The sequence shown here is derived from an EMBL/GenBank/DDBJ whole genome shotgun (WGS) entry which is preliminary data.</text>
</comment>
<protein>
    <recommendedName>
        <fullName evidence="12">Prepilin peptidase</fullName>
    </recommendedName>
</protein>
<feature type="transmembrane region" description="Helical" evidence="7">
    <location>
        <begin position="107"/>
        <end position="130"/>
    </location>
</feature>
<dbReference type="GO" id="GO:0004190">
    <property type="term" value="F:aspartic-type endopeptidase activity"/>
    <property type="evidence" value="ECO:0007669"/>
    <property type="project" value="InterPro"/>
</dbReference>
<sequence length="289" mass="31822">MWVILFFFGAALGSFLNVIAVRYDPDSFLLSRRVVGGRSHCPFCRRHLRWFELIPVVSFLIQRGRCRTCGHGLSIQYLVVEVLTGAIFVVVPLYLRTHFFLLFSTFSPALFAIQAALWIAVFVALLLLALVDIRLMLIPDEINVFLGAAGLIALFAAPPIHSVTQGSFLRSYALLFGVAGPPWANHIMGAFLAAAFFGAFVALSRGKWMGFGDVKFGAALGFLFGWPDIALVLGSAFVLGSLVGIVALGRREKTMKSLLPFGPFLALGAAAVFFFGYEIVHWYFTLFRL</sequence>
<dbReference type="PANTHER" id="PTHR30487">
    <property type="entry name" value="TYPE 4 PREPILIN-LIKE PROTEINS LEADER PEPTIDE-PROCESSING ENZYME"/>
    <property type="match status" value="1"/>
</dbReference>